<comment type="domain">
    <text evidence="7">Histidine-containing phosphotransfer domain (HPt) contains an active histidine that mediates the phosphotransfer.</text>
</comment>
<dbReference type="GO" id="GO:0043424">
    <property type="term" value="F:protein histidine kinase binding"/>
    <property type="evidence" value="ECO:0007669"/>
    <property type="project" value="UniProtKB-UniRule"/>
</dbReference>
<dbReference type="FunFam" id="1.20.120.160:FF:000001">
    <property type="entry name" value="Histidine-containing phosphotransfer protein 1"/>
    <property type="match status" value="1"/>
</dbReference>
<organism evidence="9 10">
    <name type="scientific">Cannabis sativa</name>
    <name type="common">Hemp</name>
    <name type="synonym">Marijuana</name>
    <dbReference type="NCBI Taxonomy" id="3483"/>
    <lineage>
        <taxon>Eukaryota</taxon>
        <taxon>Viridiplantae</taxon>
        <taxon>Streptophyta</taxon>
        <taxon>Embryophyta</taxon>
        <taxon>Tracheophyta</taxon>
        <taxon>Spermatophyta</taxon>
        <taxon>Magnoliopsida</taxon>
        <taxon>eudicotyledons</taxon>
        <taxon>Gunneridae</taxon>
        <taxon>Pentapetalae</taxon>
        <taxon>rosids</taxon>
        <taxon>fabids</taxon>
        <taxon>Rosales</taxon>
        <taxon>Cannabaceae</taxon>
        <taxon>Cannabis</taxon>
    </lineage>
</organism>
<dbReference type="Gramene" id="evm.model.01.2318">
    <property type="protein sequence ID" value="cds.evm.model.01.2318"/>
    <property type="gene ID" value="evm.TU.01.2318"/>
</dbReference>
<dbReference type="EnsemblPlants" id="evm.model.01.2318">
    <property type="protein sequence ID" value="cds.evm.model.01.2318"/>
    <property type="gene ID" value="evm.TU.01.2318"/>
</dbReference>
<dbReference type="PROSITE" id="PS50894">
    <property type="entry name" value="HPT"/>
    <property type="match status" value="1"/>
</dbReference>
<dbReference type="EMBL" id="UZAU01000069">
    <property type="status" value="NOT_ANNOTATED_CDS"/>
    <property type="molecule type" value="Genomic_DNA"/>
</dbReference>
<dbReference type="Gene3D" id="1.20.120.160">
    <property type="entry name" value="HPT domain"/>
    <property type="match status" value="1"/>
</dbReference>
<reference evidence="9" key="2">
    <citation type="submission" date="2021-03" db="UniProtKB">
        <authorList>
            <consortium name="EnsemblPlants"/>
        </authorList>
    </citation>
    <scope>IDENTIFICATION</scope>
</reference>
<dbReference type="GO" id="GO:0000160">
    <property type="term" value="P:phosphorelay signal transduction system"/>
    <property type="evidence" value="ECO:0007669"/>
    <property type="project" value="UniProtKB-UniRule"/>
</dbReference>
<evidence type="ECO:0000256" key="4">
    <source>
        <dbReference type="ARBA" id="ARBA00023012"/>
    </source>
</evidence>
<dbReference type="AlphaFoldDB" id="A0A803NKP3"/>
<dbReference type="InterPro" id="IPR036641">
    <property type="entry name" value="HPT_dom_sf"/>
</dbReference>
<dbReference type="InterPro" id="IPR045871">
    <property type="entry name" value="AHP1-5/YPD1"/>
</dbReference>
<dbReference type="GO" id="GO:0009736">
    <property type="term" value="P:cytokinin-activated signaling pathway"/>
    <property type="evidence" value="ECO:0007669"/>
    <property type="project" value="UniProtKB-KW"/>
</dbReference>
<name>A0A803NKP3_CANSA</name>
<evidence type="ECO:0000313" key="9">
    <source>
        <dbReference type="EnsemblPlants" id="cds.evm.model.01.2318"/>
    </source>
</evidence>
<comment type="function">
    <text evidence="7">Functions as a two-component phosphorelay mediators between cytokinin sensor histidine kinases and response regulators (B-type ARRs). Plays an important role in propagating cytokinin signal transduction.</text>
</comment>
<dbReference type="PANTHER" id="PTHR28242">
    <property type="entry name" value="PHOSPHORELAY INTERMEDIATE PROTEIN YPD1"/>
    <property type="match status" value="1"/>
</dbReference>
<keyword evidence="2 7" id="KW-0932">Cytokinin signaling pathway</keyword>
<dbReference type="Pfam" id="PF01627">
    <property type="entry name" value="Hpt"/>
    <property type="match status" value="1"/>
</dbReference>
<dbReference type="SUPFAM" id="SSF47226">
    <property type="entry name" value="Histidine-containing phosphotransfer domain, HPT domain"/>
    <property type="match status" value="1"/>
</dbReference>
<evidence type="ECO:0000256" key="3">
    <source>
        <dbReference type="ARBA" id="ARBA00022990"/>
    </source>
</evidence>
<keyword evidence="1" id="KW-0963">Cytoplasm</keyword>
<keyword evidence="4 7" id="KW-0902">Two-component regulatory system</keyword>
<dbReference type="GO" id="GO:0005829">
    <property type="term" value="C:cytosol"/>
    <property type="evidence" value="ECO:0007669"/>
    <property type="project" value="UniProtKB-SubCell"/>
</dbReference>
<evidence type="ECO:0000313" key="10">
    <source>
        <dbReference type="Proteomes" id="UP000596661"/>
    </source>
</evidence>
<dbReference type="PANTHER" id="PTHR28242:SF51">
    <property type="entry name" value="HISTIDINE-CONTAINING PHOSPHOTRANSFER PROTEIN"/>
    <property type="match status" value="1"/>
</dbReference>
<dbReference type="GO" id="GO:0009927">
    <property type="term" value="F:histidine phosphotransfer kinase activity"/>
    <property type="evidence" value="ECO:0007669"/>
    <property type="project" value="UniProtKB-UniRule"/>
</dbReference>
<evidence type="ECO:0000256" key="7">
    <source>
        <dbReference type="RuleBase" id="RU369004"/>
    </source>
</evidence>
<dbReference type="Proteomes" id="UP000596661">
    <property type="component" value="Chromosome 1"/>
</dbReference>
<keyword evidence="5" id="KW-0539">Nucleus</keyword>
<dbReference type="GO" id="GO:0005634">
    <property type="term" value="C:nucleus"/>
    <property type="evidence" value="ECO:0007669"/>
    <property type="project" value="UniProtKB-SubCell"/>
</dbReference>
<proteinExistence type="predicted"/>
<keyword evidence="3" id="KW-0007">Acetylation</keyword>
<evidence type="ECO:0000256" key="1">
    <source>
        <dbReference type="ARBA" id="ARBA00022490"/>
    </source>
</evidence>
<evidence type="ECO:0000259" key="8">
    <source>
        <dbReference type="PROSITE" id="PS50894"/>
    </source>
</evidence>
<accession>A0A803NKP3</accession>
<reference evidence="9" key="1">
    <citation type="submission" date="2018-11" db="EMBL/GenBank/DDBJ databases">
        <authorList>
            <person name="Grassa J C."/>
        </authorList>
    </citation>
    <scope>NUCLEOTIDE SEQUENCE [LARGE SCALE GENOMIC DNA]</scope>
</reference>
<evidence type="ECO:0000256" key="5">
    <source>
        <dbReference type="ARBA" id="ARBA00023242"/>
    </source>
</evidence>
<protein>
    <recommendedName>
        <fullName evidence="7">Histidine-containing phosphotransfer protein</fullName>
    </recommendedName>
</protein>
<feature type="modified residue" description="Phosphohistidine" evidence="6">
    <location>
        <position position="80"/>
    </location>
</feature>
<dbReference type="InterPro" id="IPR008207">
    <property type="entry name" value="Sig_transdc_His_kin_Hpt_dom"/>
</dbReference>
<evidence type="ECO:0000256" key="6">
    <source>
        <dbReference type="PROSITE-ProRule" id="PRU00110"/>
    </source>
</evidence>
<sequence>MNKNQLQRQVALMRSSLIEQGYLDEQQFLQLEDLQDDANPNFVEEIVTLFYKDSHRLFHNIEQALKSKPIDFTKLDNYMHQFRGSNSSIGAMKVKNECNQFKEFCLAGNAEGCIRAFQRVKQEHETLRMQLETYFKGGTLLEAEIESGMMAGDRNTKYFHNKASLRKKKNAITKIMTKSSQKLCVEEEIVGEVERYFTDIFQITNPTNEQIQRGRSIHDNIMISFELLHSLFKRNNGTRGFMALKLDMSKAYDSVEWRFLAKAKSELMGFRCSRAGPRVTHLFFVDDSLMFARANGSDTETIKHILLTYEAPSSQKINFEKSVITFSLNVQQVDKDGVLRVLGLTSVASHDKYLGDYLQ</sequence>
<keyword evidence="10" id="KW-1185">Reference proteome</keyword>
<evidence type="ECO:0000256" key="2">
    <source>
        <dbReference type="ARBA" id="ARBA00022864"/>
    </source>
</evidence>
<feature type="domain" description="HPt" evidence="8">
    <location>
        <begin position="39"/>
        <end position="144"/>
    </location>
</feature>
<keyword evidence="6" id="KW-0597">Phosphoprotein</keyword>
<comment type="subcellular location">
    <subcellularLocation>
        <location evidence="7">Cytoplasm</location>
        <location evidence="7">Cytosol</location>
    </subcellularLocation>
    <subcellularLocation>
        <location evidence="7">Nucleus</location>
    </subcellularLocation>
</comment>